<dbReference type="InterPro" id="IPR027417">
    <property type="entry name" value="P-loop_NTPase"/>
</dbReference>
<accession>A0A9W4CJZ6</accession>
<gene>
    <name evidence="2" type="ORF">NO713_01142</name>
</gene>
<dbReference type="EMBL" id="LR882967">
    <property type="protein sequence ID" value="CAD5928660.1"/>
    <property type="molecule type" value="Genomic_DNA"/>
</dbReference>
<evidence type="ECO:0000259" key="1">
    <source>
        <dbReference type="Pfam" id="PF18155"/>
    </source>
</evidence>
<dbReference type="Pfam" id="PF18155">
    <property type="entry name" value="pPIWI_RE_Z"/>
    <property type="match status" value="1"/>
</dbReference>
<name>A0A9W4CJZ6_9CYAN</name>
<dbReference type="Proteomes" id="UP001153719">
    <property type="component" value="Chromosome"/>
</dbReference>
<evidence type="ECO:0000313" key="2">
    <source>
        <dbReference type="EMBL" id="CAD5928660.1"/>
    </source>
</evidence>
<organism evidence="2 3">
    <name type="scientific">Planktothrix pseudagardhii</name>
    <dbReference type="NCBI Taxonomy" id="132604"/>
    <lineage>
        <taxon>Bacteria</taxon>
        <taxon>Bacillati</taxon>
        <taxon>Cyanobacteriota</taxon>
        <taxon>Cyanophyceae</taxon>
        <taxon>Oscillatoriophycideae</taxon>
        <taxon>Oscillatoriales</taxon>
        <taxon>Microcoleaceae</taxon>
        <taxon>Planktothrix</taxon>
    </lineage>
</organism>
<dbReference type="KEGG" id="ppsu:NO713_01142"/>
<dbReference type="AlphaFoldDB" id="A0A9W4CJZ6"/>
<dbReference type="RefSeq" id="WP_254173257.1">
    <property type="nucleotide sequence ID" value="NZ_LR882967.1"/>
</dbReference>
<reference evidence="2" key="1">
    <citation type="submission" date="2020-09" db="EMBL/GenBank/DDBJ databases">
        <authorList>
            <person name="Blom J."/>
        </authorList>
    </citation>
    <scope>NUCLEOTIDE SEQUENCE</scope>
    <source>
        <strain evidence="2">No.713</strain>
    </source>
</reference>
<keyword evidence="3" id="KW-1185">Reference proteome</keyword>
<proteinExistence type="predicted"/>
<dbReference type="InterPro" id="IPR055254">
    <property type="entry name" value="pPIWI_RE_Z"/>
</dbReference>
<feature type="domain" description="pPIWI-RE three-gene island" evidence="1">
    <location>
        <begin position="6"/>
        <end position="169"/>
    </location>
</feature>
<protein>
    <recommendedName>
        <fullName evidence="1">pPIWI-RE three-gene island domain-containing protein</fullName>
    </recommendedName>
</protein>
<evidence type="ECO:0000313" key="3">
    <source>
        <dbReference type="Proteomes" id="UP001153719"/>
    </source>
</evidence>
<dbReference type="SUPFAM" id="SSF52540">
    <property type="entry name" value="P-loop containing nucleoside triphosphate hydrolases"/>
    <property type="match status" value="2"/>
</dbReference>
<sequence length="1136" mass="128994">MRIKLDFWTGVDRICWLCILMEEFLDINSLEFAPLVMSGMASIFNAPRLEKARQAIFNMRQISAAYVTAQSIKHAVAIYNDHHYRNKTQGTYKINSETLHFERTDPLEDPLITKARQILSQPLAHQFYSATFADARQPMAVALGEETTATRVPISPITVPLAQRRTHSLNRIPKEKICIPLSELHELAVEMDDLEANYPEIRQGNWVKRLQHFALMVPEIGKGLREEKVIELEGIKHLIGLPGAGKTTLLVLIAIWLGKKGYKAMFVFPSIEVARQYMATLAFHEIKVGMLVGQSDGTRRRHADNIAEAIAASGGNGGFAYSLEQAETFGLNCVLPAFSTADTTLWGFGYAPCQEILQSGGKKGQMKKCLCPVWTMCGRNKAPRDLIDADIWVGHVLSMDTEVPPHAIAERIRYFELIARTFDVVVFDEADMVQSTLDTYGAATLRLSGAEDSIHLVIQEQIHNRFARGENYRLFDRTIELYSRDLAEFGNHNTSLVSAVQNMPSSRVSKRYENQLLTVLRIVSDLLDGFEKTSKRDRLDEQEVKEEFSKSRALTQFWETAAYHAFYDRTGIESHDRLNLDLCAKTLGINSDPLKQRWESLIRHFCRYLAENLIERRDNIIKEIAELFIPLCFKDSTVSAEAYDTITLLVCVTFVILSYQRIVPGTRTMVAEGLIRDPIVESTATPELRKVIPENILGSFSGVKYSLKSAETTRTQARNVELSYIIFVGAPRMLMHRFYRLFEAESGSTGPAILMTSATSFLEASPAYHINSGPHYLLKPRQTEHAPQNSIYRFKWLSDRERGSEPLRYSGAGELRDRNLEKMVETLVRGGTTKSEIYKSIRNFDVRDGIYRKAALIVNSYEQARTIKEFINNYHPDVGKRTKAIVRSLKSRDKPTDFVTTAQCEALGDDETCDIIIFPMLAIGRGVNIVFTKGYRKLDAAIGTIYFLTRPHPTTDDMQLLYSLAGKATQEFDSQMFTEQEDLQKLSNAWKQSRKQLWKTTNRLLREPLMASRLGEDLFKPFTANQMVAILQTIGRGMRNGCPVQVYFVDAAWAIKSTQDQPDSGRDSMLVQMRIILEECVKHSDPVVREIYQELYGAFLYPLQRIQGVVYPENLRNSEDLADEEDGFDDSPFLEM</sequence>